<feature type="chain" id="PRO_5046711886" evidence="1">
    <location>
        <begin position="20"/>
        <end position="146"/>
    </location>
</feature>
<dbReference type="PROSITE" id="PS51257">
    <property type="entry name" value="PROKAR_LIPOPROTEIN"/>
    <property type="match status" value="1"/>
</dbReference>
<dbReference type="EMBL" id="JBHMEX010000026">
    <property type="protein sequence ID" value="MFB9063823.1"/>
    <property type="molecule type" value="Genomic_DNA"/>
</dbReference>
<gene>
    <name evidence="3" type="ORF">ACFFUQ_07285</name>
</gene>
<dbReference type="Proteomes" id="UP001589589">
    <property type="component" value="Unassembled WGS sequence"/>
</dbReference>
<feature type="signal peptide" evidence="1">
    <location>
        <begin position="1"/>
        <end position="19"/>
    </location>
</feature>
<organism evidence="3 4">
    <name type="scientific">Flavobacterium branchiarum</name>
    <dbReference type="NCBI Taxonomy" id="1114870"/>
    <lineage>
        <taxon>Bacteria</taxon>
        <taxon>Pseudomonadati</taxon>
        <taxon>Bacteroidota</taxon>
        <taxon>Flavobacteriia</taxon>
        <taxon>Flavobacteriales</taxon>
        <taxon>Flavobacteriaceae</taxon>
        <taxon>Flavobacterium</taxon>
    </lineage>
</organism>
<accession>A0ABV5FJU7</accession>
<dbReference type="PANTHER" id="PTHR35535:SF1">
    <property type="entry name" value="HEAT SHOCK PROTEIN HSLJ"/>
    <property type="match status" value="1"/>
</dbReference>
<protein>
    <submittedName>
        <fullName evidence="3">META domain-containing protein</fullName>
    </submittedName>
</protein>
<dbReference type="RefSeq" id="WP_290262451.1">
    <property type="nucleotide sequence ID" value="NZ_JAUFQQ010000003.1"/>
</dbReference>
<comment type="caution">
    <text evidence="3">The sequence shown here is derived from an EMBL/GenBank/DDBJ whole genome shotgun (WGS) entry which is preliminary data.</text>
</comment>
<reference evidence="3 4" key="1">
    <citation type="submission" date="2024-09" db="EMBL/GenBank/DDBJ databases">
        <authorList>
            <person name="Sun Q."/>
            <person name="Mori K."/>
        </authorList>
    </citation>
    <scope>NUCLEOTIDE SEQUENCE [LARGE SCALE GENOMIC DNA]</scope>
    <source>
        <strain evidence="3 4">CECT 7908</strain>
    </source>
</reference>
<evidence type="ECO:0000256" key="1">
    <source>
        <dbReference type="SAM" id="SignalP"/>
    </source>
</evidence>
<dbReference type="Pfam" id="PF03724">
    <property type="entry name" value="META"/>
    <property type="match status" value="1"/>
</dbReference>
<evidence type="ECO:0000313" key="4">
    <source>
        <dbReference type="Proteomes" id="UP001589589"/>
    </source>
</evidence>
<dbReference type="InterPro" id="IPR038670">
    <property type="entry name" value="HslJ-like_sf"/>
</dbReference>
<keyword evidence="4" id="KW-1185">Reference proteome</keyword>
<evidence type="ECO:0000313" key="3">
    <source>
        <dbReference type="EMBL" id="MFB9063823.1"/>
    </source>
</evidence>
<dbReference type="PANTHER" id="PTHR35535">
    <property type="entry name" value="HEAT SHOCK PROTEIN HSLJ"/>
    <property type="match status" value="1"/>
</dbReference>
<dbReference type="InterPro" id="IPR053147">
    <property type="entry name" value="Hsp_HslJ-like"/>
</dbReference>
<dbReference type="Gene3D" id="2.40.128.270">
    <property type="match status" value="1"/>
</dbReference>
<keyword evidence="1" id="KW-0732">Signal</keyword>
<evidence type="ECO:0000259" key="2">
    <source>
        <dbReference type="Pfam" id="PF03724"/>
    </source>
</evidence>
<feature type="domain" description="DUF306" evidence="2">
    <location>
        <begin position="35"/>
        <end position="133"/>
    </location>
</feature>
<proteinExistence type="predicted"/>
<sequence length="146" mass="16328">MIKKMAIFAVLVVVLFSCDATKNKTTVAKATTELNGTWELNYITGPRIAFEGLYPNKKPTITFDIKENRVSGNNSCNSFTGKLNVDGHKINFRDGLASTKMMCMDNQGEQVFMDTMLKITSYDITDNGKTLNFISGDIAMMRFTKK</sequence>
<name>A0ABV5FJU7_9FLAO</name>
<dbReference type="InterPro" id="IPR005184">
    <property type="entry name" value="DUF306_Meta_HslJ"/>
</dbReference>